<dbReference type="SUPFAM" id="SSF51735">
    <property type="entry name" value="NAD(P)-binding Rossmann-fold domains"/>
    <property type="match status" value="1"/>
</dbReference>
<keyword evidence="5 8" id="KW-0560">Oxidoreductase</keyword>
<protein>
    <submittedName>
        <fullName evidence="8">Alcohol dehydrogenase/S-(Hydroxymethyl)glutathione dehydrogenase/alcohol dehydrogenase</fullName>
        <ecNumber evidence="8">1.1.1.1</ecNumber>
        <ecNumber evidence="8">1.1.1.284</ecNumber>
    </submittedName>
</protein>
<dbReference type="Pfam" id="PF00107">
    <property type="entry name" value="ADH_zinc_N"/>
    <property type="match status" value="1"/>
</dbReference>
<dbReference type="InterPro" id="IPR036291">
    <property type="entry name" value="NAD(P)-bd_dom_sf"/>
</dbReference>
<evidence type="ECO:0000256" key="2">
    <source>
        <dbReference type="ARBA" id="ARBA00008072"/>
    </source>
</evidence>
<gene>
    <name evidence="8" type="ORF">HD594_000277</name>
</gene>
<dbReference type="AlphaFoldDB" id="A0A7X0FM02"/>
<dbReference type="InterPro" id="IPR013149">
    <property type="entry name" value="ADH-like_C"/>
</dbReference>
<dbReference type="SMART" id="SM00829">
    <property type="entry name" value="PKS_ER"/>
    <property type="match status" value="1"/>
</dbReference>
<dbReference type="PROSITE" id="PS00059">
    <property type="entry name" value="ADH_ZINC"/>
    <property type="match status" value="1"/>
</dbReference>
<keyword evidence="3 6" id="KW-0479">Metal-binding</keyword>
<dbReference type="FunFam" id="3.40.50.720:FF:000003">
    <property type="entry name" value="S-(hydroxymethyl)glutathione dehydrogenase"/>
    <property type="match status" value="1"/>
</dbReference>
<dbReference type="Pfam" id="PF08240">
    <property type="entry name" value="ADH_N"/>
    <property type="match status" value="1"/>
</dbReference>
<dbReference type="Proteomes" id="UP000537775">
    <property type="component" value="Unassembled WGS sequence"/>
</dbReference>
<evidence type="ECO:0000256" key="5">
    <source>
        <dbReference type="ARBA" id="ARBA00023002"/>
    </source>
</evidence>
<dbReference type="EC" id="1.1.1.1" evidence="8"/>
<proteinExistence type="inferred from homology"/>
<evidence type="ECO:0000313" key="9">
    <source>
        <dbReference type="Proteomes" id="UP000537775"/>
    </source>
</evidence>
<dbReference type="InterPro" id="IPR011032">
    <property type="entry name" value="GroES-like_sf"/>
</dbReference>
<name>A0A7X0FM02_9MICO</name>
<comment type="similarity">
    <text evidence="2 6">Belongs to the zinc-containing alcohol dehydrogenase family.</text>
</comment>
<dbReference type="Gene3D" id="3.90.180.10">
    <property type="entry name" value="Medium-chain alcohol dehydrogenases, catalytic domain"/>
    <property type="match status" value="1"/>
</dbReference>
<dbReference type="GO" id="GO:0051903">
    <property type="term" value="F:S-(hydroxymethyl)glutathione dehydrogenase [NAD(P)+] activity"/>
    <property type="evidence" value="ECO:0007669"/>
    <property type="project" value="UniProtKB-EC"/>
</dbReference>
<dbReference type="Gene3D" id="3.40.50.720">
    <property type="entry name" value="NAD(P)-binding Rossmann-like Domain"/>
    <property type="match status" value="1"/>
</dbReference>
<organism evidence="8 9">
    <name type="scientific">Microbacterium thalassium</name>
    <dbReference type="NCBI Taxonomy" id="362649"/>
    <lineage>
        <taxon>Bacteria</taxon>
        <taxon>Bacillati</taxon>
        <taxon>Actinomycetota</taxon>
        <taxon>Actinomycetes</taxon>
        <taxon>Micrococcales</taxon>
        <taxon>Microbacteriaceae</taxon>
        <taxon>Microbacterium</taxon>
    </lineage>
</organism>
<dbReference type="EC" id="1.1.1.284" evidence="8"/>
<dbReference type="InterPro" id="IPR013154">
    <property type="entry name" value="ADH-like_N"/>
</dbReference>
<dbReference type="InterPro" id="IPR020843">
    <property type="entry name" value="ER"/>
</dbReference>
<dbReference type="RefSeq" id="WP_184749239.1">
    <property type="nucleotide sequence ID" value="NZ_BAAAJR010000008.1"/>
</dbReference>
<keyword evidence="4 6" id="KW-0862">Zinc</keyword>
<keyword evidence="9" id="KW-1185">Reference proteome</keyword>
<evidence type="ECO:0000256" key="4">
    <source>
        <dbReference type="ARBA" id="ARBA00022833"/>
    </source>
</evidence>
<evidence type="ECO:0000256" key="3">
    <source>
        <dbReference type="ARBA" id="ARBA00022723"/>
    </source>
</evidence>
<evidence type="ECO:0000256" key="1">
    <source>
        <dbReference type="ARBA" id="ARBA00001947"/>
    </source>
</evidence>
<dbReference type="PANTHER" id="PTHR43350">
    <property type="entry name" value="NAD-DEPENDENT ALCOHOL DEHYDROGENASE"/>
    <property type="match status" value="1"/>
</dbReference>
<dbReference type="SUPFAM" id="SSF50129">
    <property type="entry name" value="GroES-like"/>
    <property type="match status" value="1"/>
</dbReference>
<dbReference type="InterPro" id="IPR002328">
    <property type="entry name" value="ADH_Zn_CS"/>
</dbReference>
<reference evidence="8 9" key="1">
    <citation type="submission" date="2020-08" db="EMBL/GenBank/DDBJ databases">
        <title>Sequencing the genomes of 1000 actinobacteria strains.</title>
        <authorList>
            <person name="Klenk H.-P."/>
        </authorList>
    </citation>
    <scope>NUCLEOTIDE SEQUENCE [LARGE SCALE GENOMIC DNA]</scope>
    <source>
        <strain evidence="8 9">DSM 12511</strain>
    </source>
</reference>
<comment type="caution">
    <text evidence="8">The sequence shown here is derived from an EMBL/GenBank/DDBJ whole genome shotgun (WGS) entry which is preliminary data.</text>
</comment>
<dbReference type="GO" id="GO:0004022">
    <property type="term" value="F:alcohol dehydrogenase (NAD+) activity"/>
    <property type="evidence" value="ECO:0007669"/>
    <property type="project" value="UniProtKB-EC"/>
</dbReference>
<dbReference type="EMBL" id="JACHML010000001">
    <property type="protein sequence ID" value="MBB6389964.1"/>
    <property type="molecule type" value="Genomic_DNA"/>
</dbReference>
<comment type="cofactor">
    <cofactor evidence="1 6">
        <name>Zn(2+)</name>
        <dbReference type="ChEBI" id="CHEBI:29105"/>
    </cofactor>
</comment>
<evidence type="ECO:0000256" key="6">
    <source>
        <dbReference type="RuleBase" id="RU361277"/>
    </source>
</evidence>
<evidence type="ECO:0000313" key="8">
    <source>
        <dbReference type="EMBL" id="MBB6389964.1"/>
    </source>
</evidence>
<accession>A0A7X0FM02</accession>
<evidence type="ECO:0000259" key="7">
    <source>
        <dbReference type="SMART" id="SM00829"/>
    </source>
</evidence>
<sequence length="370" mass="37617">MPRIPVSAAVLRAPGEPLSIETLHLDEPRHGEVMVRTVAAGLCHSDLHYLTGSLDISLPAVLGHEVSGVVEQCGPGVDRVRVGDRVVVTITPSCGQCPECVSGAPTRCSRVGERRRRSEPLLTDGAGAPVTSLGAIGAFAEAIVVPEAALAVVDADIRPDVAALLGCCISTGVGAVIHGAGVGPTDTVAVIGCGGVGMAAIQAARLSGARRIVAIDLHDEKLALAKSLGATDTVLSASGDVREAVLELIPGGVSHVFEAVGRPSTAELAFALLAPGGVATLLGLMPTGSRISLDAAAIVEGDRRVQGSYMGGNRFLADVLTLTDHYRHGRLDLDAMVTGTVALEGIDGGFAAMAAPSSIRTVTSFGEGTW</sequence>
<dbReference type="PANTHER" id="PTHR43350:SF19">
    <property type="entry name" value="D-GULOSIDE 3-DEHYDROGENASE"/>
    <property type="match status" value="1"/>
</dbReference>
<dbReference type="GO" id="GO:0008270">
    <property type="term" value="F:zinc ion binding"/>
    <property type="evidence" value="ECO:0007669"/>
    <property type="project" value="InterPro"/>
</dbReference>
<feature type="domain" description="Enoyl reductase (ER)" evidence="7">
    <location>
        <begin position="18"/>
        <end position="363"/>
    </location>
</feature>